<name>A0A7Y0HIF9_9PROT</name>
<dbReference type="CDD" id="cd00082">
    <property type="entry name" value="HisKA"/>
    <property type="match status" value="1"/>
</dbReference>
<dbReference type="CDD" id="cd00075">
    <property type="entry name" value="HATPase"/>
    <property type="match status" value="1"/>
</dbReference>
<keyword evidence="5" id="KW-0808">Transferase</keyword>
<feature type="transmembrane region" description="Helical" evidence="11">
    <location>
        <begin position="300"/>
        <end position="321"/>
    </location>
</feature>
<evidence type="ECO:0000256" key="7">
    <source>
        <dbReference type="ARBA" id="ARBA00022777"/>
    </source>
</evidence>
<dbReference type="Gene3D" id="3.30.565.10">
    <property type="entry name" value="Histidine kinase-like ATPase, C-terminal domain"/>
    <property type="match status" value="1"/>
</dbReference>
<dbReference type="SUPFAM" id="SSF47384">
    <property type="entry name" value="Homodimeric domain of signal transducing histidine kinase"/>
    <property type="match status" value="1"/>
</dbReference>
<dbReference type="PROSITE" id="PS50109">
    <property type="entry name" value="HIS_KIN"/>
    <property type="match status" value="1"/>
</dbReference>
<evidence type="ECO:0000256" key="5">
    <source>
        <dbReference type="ARBA" id="ARBA00022679"/>
    </source>
</evidence>
<proteinExistence type="predicted"/>
<feature type="domain" description="Response regulatory" evidence="13">
    <location>
        <begin position="993"/>
        <end position="1112"/>
    </location>
</feature>
<dbReference type="AlphaFoldDB" id="A0A7Y0HIF9"/>
<dbReference type="PROSITE" id="PS50110">
    <property type="entry name" value="RESPONSE_REGULATORY"/>
    <property type="match status" value="1"/>
</dbReference>
<dbReference type="Pfam" id="PF13426">
    <property type="entry name" value="PAS_9"/>
    <property type="match status" value="1"/>
</dbReference>
<comment type="subcellular location">
    <subcellularLocation>
        <location evidence="2">Membrane</location>
    </subcellularLocation>
</comment>
<feature type="domain" description="PAC" evidence="15">
    <location>
        <begin position="535"/>
        <end position="587"/>
    </location>
</feature>
<dbReference type="InterPro" id="IPR003594">
    <property type="entry name" value="HATPase_dom"/>
</dbReference>
<dbReference type="InterPro" id="IPR011006">
    <property type="entry name" value="CheY-like_superfamily"/>
</dbReference>
<dbReference type="InterPro" id="IPR036097">
    <property type="entry name" value="HisK_dim/P_sf"/>
</dbReference>
<dbReference type="Proteomes" id="UP000539372">
    <property type="component" value="Unassembled WGS sequence"/>
</dbReference>
<sequence length="1125" mass="126348">MFGQESKRFYLLASLLFFLIVASVASASLRRSNEAEDRERVTKLVNEFSQLIADRFMLYQYGLRGARGVIQAGGYRNISRSVFVDYVKSRDMEDEFPGARGIGYIEIVDQDQAAGFVERARRDGFVDFSIRELSPNSEMRFLIKYIYPLKGNEGATGLDIGSETNRRTAAWEAVKTGQPKLTAPITLVQATGEKKQGFLLLLPVYERPDVEPDEREETVVGWTYSPLVVSEVLKNLGPRRDEMAFSISDVGFEGEFFASPGFESGKSIVSRTISVFGREWDVRFHTLPGFSAAYTKHDPAVLFVLILSIGAISIFAAYTFLRVKQRDREIEEENEKLANTIFDAAPQALIAIDASGVIVRSSPYADSLIARERRTLQGMRASRIFTRDTFQQLESILRAPLSKPSEGQPGRRIVSSITRADGTSFMGAISLSTIRLGSKNSLVASVTDVSAEHKAMEILSESQQRWQELANSLPQFVWTCTATGECDFLSHRWLEYTGRTSEEQIGFQWLEQVHPDDRERTIVAWNKAVEAKSSFIVEFRIRDKNGDYRLFYTRAEPILDSDGNVGRWIGSNTDIEDRHRAEERNRELLSEMEARVVQRTGELNSALRDLRNIVDAMPTLISYWDRNLRNRFANKAFEDWIGMATGEVQGKLLSEMMPEERLEIYRPYIEDAFKGNKSVVETELLHKTLGHRNVLLHFLPDTDGDQVFGFYSLVFDVTVLKATEEAQRQARIVAEDATRAKSAFLTSMSHELRTPMNSILGFSDLLRSNHFGVLNKKQSEYVGLIHRSGEHLLKLMDGVLELSKIEAGRVSVSTEPVNVTSAVRSVIASLTPLAERNGVEVSERNITDASGYVLADKTRLMQVLLNLGSNAIKYNKRGGRVEFSFTKGDDGITRITVTDNGRGIPADRQAGAFQPFNRMGAEQGAIEGSGIGLALVKNYVELMGGTIDFESEEGTGSTFWVDLQTASIDEELYGNAHRADAEEAPQRLELPMKILYVEDNEVNRMLFENYIIVAGGDRVDFFQARNGIEGLEIARREIPDLIFLDINLPGMSGFDILEEIRDDEQLKDIRVIAVSANAMEGDAEKGMSAGFDAYMPKPFRFEQLQSILMQHEEEMRRRASGFVGS</sequence>
<dbReference type="InterPro" id="IPR000700">
    <property type="entry name" value="PAS-assoc_C"/>
</dbReference>
<dbReference type="EMBL" id="JABBNT010000006">
    <property type="protein sequence ID" value="NMM46509.1"/>
    <property type="molecule type" value="Genomic_DNA"/>
</dbReference>
<keyword evidence="6 11" id="KW-0812">Transmembrane</keyword>
<feature type="domain" description="PAS" evidence="14">
    <location>
        <begin position="462"/>
        <end position="532"/>
    </location>
</feature>
<dbReference type="InterPro" id="IPR000014">
    <property type="entry name" value="PAS"/>
</dbReference>
<keyword evidence="8 11" id="KW-1133">Transmembrane helix</keyword>
<reference evidence="17 18" key="1">
    <citation type="submission" date="2020-04" db="EMBL/GenBank/DDBJ databases">
        <title>Rhodospirillaceae bacterium KN72 isolated from deep sea.</title>
        <authorList>
            <person name="Zhang D.-C."/>
        </authorList>
    </citation>
    <scope>NUCLEOTIDE SEQUENCE [LARGE SCALE GENOMIC DNA]</scope>
    <source>
        <strain evidence="17 18">KN72</strain>
    </source>
</reference>
<dbReference type="InterPro" id="IPR013656">
    <property type="entry name" value="PAS_4"/>
</dbReference>
<dbReference type="InterPro" id="IPR003661">
    <property type="entry name" value="HisK_dim/P_dom"/>
</dbReference>
<dbReference type="InterPro" id="IPR005467">
    <property type="entry name" value="His_kinase_dom"/>
</dbReference>
<dbReference type="PANTHER" id="PTHR43047">
    <property type="entry name" value="TWO-COMPONENT HISTIDINE PROTEIN KINASE"/>
    <property type="match status" value="1"/>
</dbReference>
<dbReference type="RefSeq" id="WP_169626907.1">
    <property type="nucleotide sequence ID" value="NZ_JABBNT010000006.1"/>
</dbReference>
<keyword evidence="9 11" id="KW-0472">Membrane</keyword>
<evidence type="ECO:0000259" key="12">
    <source>
        <dbReference type="PROSITE" id="PS50109"/>
    </source>
</evidence>
<dbReference type="GO" id="GO:0005886">
    <property type="term" value="C:plasma membrane"/>
    <property type="evidence" value="ECO:0007669"/>
    <property type="project" value="TreeGrafter"/>
</dbReference>
<dbReference type="PANTHER" id="PTHR43047:SF72">
    <property type="entry name" value="OSMOSENSING HISTIDINE PROTEIN KINASE SLN1"/>
    <property type="match status" value="1"/>
</dbReference>
<keyword evidence="4 10" id="KW-0597">Phosphoprotein</keyword>
<dbReference type="CDD" id="cd00130">
    <property type="entry name" value="PAS"/>
    <property type="match status" value="2"/>
</dbReference>
<dbReference type="SUPFAM" id="SSF52172">
    <property type="entry name" value="CheY-like"/>
    <property type="match status" value="1"/>
</dbReference>
<feature type="domain" description="PAS" evidence="14">
    <location>
        <begin position="606"/>
        <end position="676"/>
    </location>
</feature>
<dbReference type="Pfam" id="PF00512">
    <property type="entry name" value="HisKA"/>
    <property type="match status" value="1"/>
</dbReference>
<comment type="caution">
    <text evidence="17">The sequence shown here is derived from an EMBL/GenBank/DDBJ whole genome shotgun (WGS) entry which is preliminary data.</text>
</comment>
<evidence type="ECO:0000256" key="10">
    <source>
        <dbReference type="PROSITE-ProRule" id="PRU00169"/>
    </source>
</evidence>
<dbReference type="FunFam" id="3.30.450.20:FF:000099">
    <property type="entry name" value="Sensory box sensor histidine kinase"/>
    <property type="match status" value="1"/>
</dbReference>
<comment type="catalytic activity">
    <reaction evidence="1">
        <text>ATP + protein L-histidine = ADP + protein N-phospho-L-histidine.</text>
        <dbReference type="EC" id="2.7.13.3"/>
    </reaction>
</comment>
<dbReference type="NCBIfam" id="TIGR00229">
    <property type="entry name" value="sensory_box"/>
    <property type="match status" value="3"/>
</dbReference>
<dbReference type="SMART" id="SM01079">
    <property type="entry name" value="CHASE"/>
    <property type="match status" value="1"/>
</dbReference>
<evidence type="ECO:0000256" key="2">
    <source>
        <dbReference type="ARBA" id="ARBA00004370"/>
    </source>
</evidence>
<evidence type="ECO:0000313" key="17">
    <source>
        <dbReference type="EMBL" id="NMM46509.1"/>
    </source>
</evidence>
<keyword evidence="18" id="KW-1185">Reference proteome</keyword>
<dbReference type="SMART" id="SM00091">
    <property type="entry name" value="PAS"/>
    <property type="match status" value="3"/>
</dbReference>
<dbReference type="GO" id="GO:0009927">
    <property type="term" value="F:histidine phosphotransfer kinase activity"/>
    <property type="evidence" value="ECO:0007669"/>
    <property type="project" value="TreeGrafter"/>
</dbReference>
<evidence type="ECO:0000256" key="8">
    <source>
        <dbReference type="ARBA" id="ARBA00022989"/>
    </source>
</evidence>
<feature type="domain" description="CHASE" evidence="16">
    <location>
        <begin position="74"/>
        <end position="236"/>
    </location>
</feature>
<dbReference type="PROSITE" id="PS50839">
    <property type="entry name" value="CHASE"/>
    <property type="match status" value="1"/>
</dbReference>
<accession>A0A7Y0HIF9</accession>
<gene>
    <name evidence="17" type="ORF">HH303_18605</name>
</gene>
<dbReference type="InterPro" id="IPR004358">
    <property type="entry name" value="Sig_transdc_His_kin-like_C"/>
</dbReference>
<evidence type="ECO:0000259" key="14">
    <source>
        <dbReference type="PROSITE" id="PS50112"/>
    </source>
</evidence>
<dbReference type="SUPFAM" id="SSF55874">
    <property type="entry name" value="ATPase domain of HSP90 chaperone/DNA topoisomerase II/histidine kinase"/>
    <property type="match status" value="1"/>
</dbReference>
<evidence type="ECO:0000259" key="15">
    <source>
        <dbReference type="PROSITE" id="PS50113"/>
    </source>
</evidence>
<evidence type="ECO:0000313" key="18">
    <source>
        <dbReference type="Proteomes" id="UP000539372"/>
    </source>
</evidence>
<evidence type="ECO:0000259" key="13">
    <source>
        <dbReference type="PROSITE" id="PS50110"/>
    </source>
</evidence>
<dbReference type="InterPro" id="IPR013655">
    <property type="entry name" value="PAS_fold_3"/>
</dbReference>
<evidence type="ECO:0000256" key="4">
    <source>
        <dbReference type="ARBA" id="ARBA00022553"/>
    </source>
</evidence>
<dbReference type="Pfam" id="PF08447">
    <property type="entry name" value="PAS_3"/>
    <property type="match status" value="1"/>
</dbReference>
<organism evidence="17 18">
    <name type="scientific">Pacificispira spongiicola</name>
    <dbReference type="NCBI Taxonomy" id="2729598"/>
    <lineage>
        <taxon>Bacteria</taxon>
        <taxon>Pseudomonadati</taxon>
        <taxon>Pseudomonadota</taxon>
        <taxon>Alphaproteobacteria</taxon>
        <taxon>Rhodospirillales</taxon>
        <taxon>Rhodospirillaceae</taxon>
        <taxon>Pacificispira</taxon>
    </lineage>
</organism>
<dbReference type="InterPro" id="IPR035965">
    <property type="entry name" value="PAS-like_dom_sf"/>
</dbReference>
<dbReference type="InterPro" id="IPR001610">
    <property type="entry name" value="PAC"/>
</dbReference>
<dbReference type="Gene3D" id="1.10.287.130">
    <property type="match status" value="1"/>
</dbReference>
<dbReference type="GO" id="GO:0000155">
    <property type="term" value="F:phosphorelay sensor kinase activity"/>
    <property type="evidence" value="ECO:0007669"/>
    <property type="project" value="InterPro"/>
</dbReference>
<feature type="domain" description="Histidine kinase" evidence="12">
    <location>
        <begin position="747"/>
        <end position="967"/>
    </location>
</feature>
<dbReference type="SMART" id="SM00388">
    <property type="entry name" value="HisKA"/>
    <property type="match status" value="1"/>
</dbReference>
<dbReference type="SMART" id="SM00387">
    <property type="entry name" value="HATPase_c"/>
    <property type="match status" value="1"/>
</dbReference>
<dbReference type="SUPFAM" id="SSF55785">
    <property type="entry name" value="PYP-like sensor domain (PAS domain)"/>
    <property type="match status" value="3"/>
</dbReference>
<dbReference type="PROSITE" id="PS50112">
    <property type="entry name" value="PAS"/>
    <property type="match status" value="2"/>
</dbReference>
<dbReference type="Pfam" id="PF02518">
    <property type="entry name" value="HATPase_c"/>
    <property type="match status" value="1"/>
</dbReference>
<dbReference type="Pfam" id="PF00072">
    <property type="entry name" value="Response_reg"/>
    <property type="match status" value="1"/>
</dbReference>
<keyword evidence="7" id="KW-0418">Kinase</keyword>
<dbReference type="SMART" id="SM00086">
    <property type="entry name" value="PAC"/>
    <property type="match status" value="2"/>
</dbReference>
<dbReference type="Pfam" id="PF03924">
    <property type="entry name" value="CHASE"/>
    <property type="match status" value="1"/>
</dbReference>
<evidence type="ECO:0000259" key="16">
    <source>
        <dbReference type="PROSITE" id="PS50839"/>
    </source>
</evidence>
<evidence type="ECO:0000256" key="3">
    <source>
        <dbReference type="ARBA" id="ARBA00012438"/>
    </source>
</evidence>
<evidence type="ECO:0000256" key="11">
    <source>
        <dbReference type="SAM" id="Phobius"/>
    </source>
</evidence>
<dbReference type="Gene3D" id="3.30.450.20">
    <property type="entry name" value="PAS domain"/>
    <property type="match status" value="3"/>
</dbReference>
<evidence type="ECO:0000256" key="1">
    <source>
        <dbReference type="ARBA" id="ARBA00000085"/>
    </source>
</evidence>
<dbReference type="InterPro" id="IPR006189">
    <property type="entry name" value="CHASE_dom"/>
</dbReference>
<dbReference type="InterPro" id="IPR001789">
    <property type="entry name" value="Sig_transdc_resp-reg_receiver"/>
</dbReference>
<dbReference type="Gene3D" id="3.40.50.2300">
    <property type="match status" value="1"/>
</dbReference>
<dbReference type="InterPro" id="IPR036890">
    <property type="entry name" value="HATPase_C_sf"/>
</dbReference>
<dbReference type="PROSITE" id="PS50113">
    <property type="entry name" value="PAC"/>
    <property type="match status" value="1"/>
</dbReference>
<dbReference type="PRINTS" id="PR00344">
    <property type="entry name" value="BCTRLSENSOR"/>
</dbReference>
<dbReference type="EC" id="2.7.13.3" evidence="3"/>
<dbReference type="Pfam" id="PF08448">
    <property type="entry name" value="PAS_4"/>
    <property type="match status" value="1"/>
</dbReference>
<evidence type="ECO:0000256" key="9">
    <source>
        <dbReference type="ARBA" id="ARBA00023136"/>
    </source>
</evidence>
<protein>
    <recommendedName>
        <fullName evidence="3">histidine kinase</fullName>
        <ecNumber evidence="3">2.7.13.3</ecNumber>
    </recommendedName>
</protein>
<dbReference type="SMART" id="SM00448">
    <property type="entry name" value="REC"/>
    <property type="match status" value="1"/>
</dbReference>
<dbReference type="InterPro" id="IPR042240">
    <property type="entry name" value="CHASE_sf"/>
</dbReference>
<evidence type="ECO:0000256" key="6">
    <source>
        <dbReference type="ARBA" id="ARBA00022692"/>
    </source>
</evidence>
<dbReference type="Gene3D" id="3.30.450.350">
    <property type="entry name" value="CHASE domain"/>
    <property type="match status" value="1"/>
</dbReference>
<feature type="modified residue" description="4-aspartylphosphate" evidence="10">
    <location>
        <position position="1045"/>
    </location>
</feature>